<evidence type="ECO:0000256" key="7">
    <source>
        <dbReference type="ARBA" id="ARBA00023001"/>
    </source>
</evidence>
<gene>
    <name evidence="18" type="ORF">N7460_006873</name>
</gene>
<comment type="similarity">
    <text evidence="3">Belongs to the glycosyl hydrolase 3 family.</text>
</comment>
<evidence type="ECO:0000256" key="2">
    <source>
        <dbReference type="ARBA" id="ARBA00004987"/>
    </source>
</evidence>
<evidence type="ECO:0000256" key="4">
    <source>
        <dbReference type="ARBA" id="ARBA00012744"/>
    </source>
</evidence>
<comment type="pathway">
    <text evidence="2">Glycan metabolism; cellulose degradation.</text>
</comment>
<proteinExistence type="inferred from homology"/>
<dbReference type="InterPro" id="IPR050288">
    <property type="entry name" value="Cellulose_deg_GH3"/>
</dbReference>
<reference evidence="18" key="2">
    <citation type="submission" date="2023-01" db="EMBL/GenBank/DDBJ databases">
        <authorList>
            <person name="Petersen C."/>
        </authorList>
    </citation>
    <scope>NUCLEOTIDE SEQUENCE</scope>
    <source>
        <strain evidence="18">IBT 15450</strain>
    </source>
</reference>
<dbReference type="AlphaFoldDB" id="A0AAD6IBC4"/>
<accession>A0AAD6IBC4</accession>
<dbReference type="Gene3D" id="3.20.20.300">
    <property type="entry name" value="Glycoside hydrolase, family 3, N-terminal domain"/>
    <property type="match status" value="1"/>
</dbReference>
<evidence type="ECO:0000256" key="3">
    <source>
        <dbReference type="ARBA" id="ARBA00005336"/>
    </source>
</evidence>
<dbReference type="GO" id="GO:0008422">
    <property type="term" value="F:beta-glucosidase activity"/>
    <property type="evidence" value="ECO:0007669"/>
    <property type="project" value="UniProtKB-EC"/>
</dbReference>
<evidence type="ECO:0000256" key="5">
    <source>
        <dbReference type="ARBA" id="ARBA00022729"/>
    </source>
</evidence>
<keyword evidence="19" id="KW-1185">Reference proteome</keyword>
<feature type="chain" id="PRO_5041979215" description="Probable beta-glucosidase M" evidence="16">
    <location>
        <begin position="19"/>
        <end position="238"/>
    </location>
</feature>
<evidence type="ECO:0000256" key="12">
    <source>
        <dbReference type="ARBA" id="ARBA00039571"/>
    </source>
</evidence>
<keyword evidence="7" id="KW-0136">Cellulose degradation</keyword>
<evidence type="ECO:0000256" key="10">
    <source>
        <dbReference type="ARBA" id="ARBA00023295"/>
    </source>
</evidence>
<evidence type="ECO:0000256" key="8">
    <source>
        <dbReference type="ARBA" id="ARBA00023180"/>
    </source>
</evidence>
<dbReference type="Proteomes" id="UP001219568">
    <property type="component" value="Unassembled WGS sequence"/>
</dbReference>
<evidence type="ECO:0000256" key="6">
    <source>
        <dbReference type="ARBA" id="ARBA00022801"/>
    </source>
</evidence>
<keyword evidence="9" id="KW-0119">Carbohydrate metabolism</keyword>
<dbReference type="EMBL" id="JAQJZL010000005">
    <property type="protein sequence ID" value="KAJ6041483.1"/>
    <property type="molecule type" value="Genomic_DNA"/>
</dbReference>
<evidence type="ECO:0000313" key="18">
    <source>
        <dbReference type="EMBL" id="KAJ6041483.1"/>
    </source>
</evidence>
<evidence type="ECO:0000256" key="16">
    <source>
        <dbReference type="SAM" id="SignalP"/>
    </source>
</evidence>
<evidence type="ECO:0000256" key="9">
    <source>
        <dbReference type="ARBA" id="ARBA00023277"/>
    </source>
</evidence>
<keyword evidence="5 16" id="KW-0732">Signal</keyword>
<keyword evidence="10" id="KW-0326">Glycosidase</keyword>
<reference evidence="18" key="1">
    <citation type="journal article" date="2023" name="IMA Fungus">
        <title>Comparative genomic study of the Penicillium genus elucidates a diverse pangenome and 15 lateral gene transfer events.</title>
        <authorList>
            <person name="Petersen C."/>
            <person name="Sorensen T."/>
            <person name="Nielsen M.R."/>
            <person name="Sondergaard T.E."/>
            <person name="Sorensen J.L."/>
            <person name="Fitzpatrick D.A."/>
            <person name="Frisvad J.C."/>
            <person name="Nielsen K.L."/>
        </authorList>
    </citation>
    <scope>NUCLEOTIDE SEQUENCE</scope>
    <source>
        <strain evidence="18">IBT 15450</strain>
    </source>
</reference>
<sequence>MLRRVILAAALMLNPTGGLVPRPRILGLGNWTNAYVQAKKLVAQMTAEEKSNFTYGYTSTINGCSGKSGGVPRLGYPEFRLQDAGNGVRGTDMVNSYASGIHVGASWNQQLAYDRAKEMGREFKMKGVNVALGPVVGPLGRIARGGRNWAGFGNDAYLSGVLAGVTVRELQESVIACVKHFIANEQETSRNRPYSPRVRSIGRCHRTWTIKHYTSSTSGSKANFPPDTRSASRFVILR</sequence>
<dbReference type="GO" id="GO:0030245">
    <property type="term" value="P:cellulose catabolic process"/>
    <property type="evidence" value="ECO:0007669"/>
    <property type="project" value="UniProtKB-KW"/>
</dbReference>
<evidence type="ECO:0000259" key="17">
    <source>
        <dbReference type="Pfam" id="PF00933"/>
    </source>
</evidence>
<evidence type="ECO:0000256" key="11">
    <source>
        <dbReference type="ARBA" id="ARBA00023326"/>
    </source>
</evidence>
<feature type="signal peptide" evidence="16">
    <location>
        <begin position="1"/>
        <end position="18"/>
    </location>
</feature>
<keyword evidence="8" id="KW-0325">Glycoprotein</keyword>
<comment type="catalytic activity">
    <reaction evidence="1">
        <text>Hydrolysis of terminal, non-reducing beta-D-glucosyl residues with release of beta-D-glucose.</text>
        <dbReference type="EC" id="3.2.1.21"/>
    </reaction>
</comment>
<evidence type="ECO:0000256" key="14">
    <source>
        <dbReference type="ARBA" id="ARBA00041589"/>
    </source>
</evidence>
<dbReference type="InterPro" id="IPR001764">
    <property type="entry name" value="Glyco_hydro_3_N"/>
</dbReference>
<dbReference type="Pfam" id="PF00933">
    <property type="entry name" value="Glyco_hydro_3"/>
    <property type="match status" value="1"/>
</dbReference>
<comment type="caution">
    <text evidence="18">The sequence shown here is derived from an EMBL/GenBank/DDBJ whole genome shotgun (WGS) entry which is preliminary data.</text>
</comment>
<evidence type="ECO:0000256" key="13">
    <source>
        <dbReference type="ARBA" id="ARBA00041282"/>
    </source>
</evidence>
<dbReference type="EC" id="3.2.1.21" evidence="4"/>
<keyword evidence="6" id="KW-0378">Hydrolase</keyword>
<dbReference type="PANTHER" id="PTHR42715">
    <property type="entry name" value="BETA-GLUCOSIDASE"/>
    <property type="match status" value="1"/>
</dbReference>
<feature type="domain" description="Glycoside hydrolase family 3 N-terminal" evidence="17">
    <location>
        <begin position="99"/>
        <end position="187"/>
    </location>
</feature>
<evidence type="ECO:0000313" key="19">
    <source>
        <dbReference type="Proteomes" id="UP001219568"/>
    </source>
</evidence>
<dbReference type="SUPFAM" id="SSF51445">
    <property type="entry name" value="(Trans)glycosidases"/>
    <property type="match status" value="1"/>
</dbReference>
<dbReference type="InterPro" id="IPR017853">
    <property type="entry name" value="GH"/>
</dbReference>
<organism evidence="18 19">
    <name type="scientific">Penicillium canescens</name>
    <dbReference type="NCBI Taxonomy" id="5083"/>
    <lineage>
        <taxon>Eukaryota</taxon>
        <taxon>Fungi</taxon>
        <taxon>Dikarya</taxon>
        <taxon>Ascomycota</taxon>
        <taxon>Pezizomycotina</taxon>
        <taxon>Eurotiomycetes</taxon>
        <taxon>Eurotiomycetidae</taxon>
        <taxon>Eurotiales</taxon>
        <taxon>Aspergillaceae</taxon>
        <taxon>Penicillium</taxon>
    </lineage>
</organism>
<keyword evidence="11" id="KW-0624">Polysaccharide degradation</keyword>
<name>A0AAD6IBC4_PENCN</name>
<dbReference type="PRINTS" id="PR00133">
    <property type="entry name" value="GLHYDRLASE3"/>
</dbReference>
<protein>
    <recommendedName>
        <fullName evidence="12">Probable beta-glucosidase M</fullName>
        <ecNumber evidence="4">3.2.1.21</ecNumber>
    </recommendedName>
    <alternativeName>
        <fullName evidence="13">Beta-D-glucoside glucohydrolase M</fullName>
    </alternativeName>
    <alternativeName>
        <fullName evidence="14">Cellobiase M</fullName>
    </alternativeName>
    <alternativeName>
        <fullName evidence="15">Gentiobiase M</fullName>
    </alternativeName>
</protein>
<evidence type="ECO:0000256" key="15">
    <source>
        <dbReference type="ARBA" id="ARBA00041805"/>
    </source>
</evidence>
<evidence type="ECO:0000256" key="1">
    <source>
        <dbReference type="ARBA" id="ARBA00000448"/>
    </source>
</evidence>
<dbReference type="PANTHER" id="PTHR42715:SF5">
    <property type="entry name" value="BETA-GLUCOSIDASE M-RELATED"/>
    <property type="match status" value="1"/>
</dbReference>
<dbReference type="InterPro" id="IPR036962">
    <property type="entry name" value="Glyco_hydro_3_N_sf"/>
</dbReference>